<dbReference type="KEGG" id="ksc:CD178_02429"/>
<dbReference type="Proteomes" id="UP000264120">
    <property type="component" value="Chromosome"/>
</dbReference>
<dbReference type="EMBL" id="CP023036">
    <property type="protein sequence ID" value="AXY23177.1"/>
    <property type="molecule type" value="Genomic_DNA"/>
</dbReference>
<gene>
    <name evidence="1" type="ORF">CD178_02429</name>
</gene>
<dbReference type="RefSeq" id="WP_162900466.1">
    <property type="nucleotide sequence ID" value="NZ_CP023036.1"/>
</dbReference>
<evidence type="ECO:0000313" key="1">
    <source>
        <dbReference type="EMBL" id="AXY23177.1"/>
    </source>
</evidence>
<reference evidence="1 2" key="1">
    <citation type="submission" date="2017-08" db="EMBL/GenBank/DDBJ databases">
        <title>Complete genome sequence of Gluconacetobacter saccharivorans CV1 isolated from Fermented Vinegar.</title>
        <authorList>
            <person name="Kim S.-Y."/>
        </authorList>
    </citation>
    <scope>NUCLEOTIDE SEQUENCE [LARGE SCALE GENOMIC DNA]</scope>
    <source>
        <strain evidence="1 2">CV1</strain>
    </source>
</reference>
<name>A0A347WE84_9PROT</name>
<protein>
    <submittedName>
        <fullName evidence="1">Uncharacterized protein</fullName>
    </submittedName>
</protein>
<accession>A0A347WE84</accession>
<keyword evidence="2" id="KW-1185">Reference proteome</keyword>
<proteinExistence type="predicted"/>
<dbReference type="AlphaFoldDB" id="A0A347WE84"/>
<evidence type="ECO:0000313" key="2">
    <source>
        <dbReference type="Proteomes" id="UP000264120"/>
    </source>
</evidence>
<organism evidence="1 2">
    <name type="scientific">Komagataeibacter saccharivorans</name>
    <dbReference type="NCBI Taxonomy" id="265959"/>
    <lineage>
        <taxon>Bacteria</taxon>
        <taxon>Pseudomonadati</taxon>
        <taxon>Pseudomonadota</taxon>
        <taxon>Alphaproteobacteria</taxon>
        <taxon>Acetobacterales</taxon>
        <taxon>Acetobacteraceae</taxon>
        <taxon>Komagataeibacter</taxon>
    </lineage>
</organism>
<sequence length="62" mass="7280">MEHPSFQHRYRCCARMREMVSVELLMRRCPVFARNRGAVGRLTPLESQNSWRGENQCATLRG</sequence>